<dbReference type="FunFam" id="3.40.50.300:FF:000825">
    <property type="entry name" value="ABC bile acid transporter"/>
    <property type="match status" value="1"/>
</dbReference>
<dbReference type="SMART" id="SM00382">
    <property type="entry name" value="AAA"/>
    <property type="match status" value="2"/>
</dbReference>
<dbReference type="CDD" id="cd18596">
    <property type="entry name" value="ABC_6TM_VMR1_D1_like"/>
    <property type="match status" value="1"/>
</dbReference>
<feature type="transmembrane region" description="Helical" evidence="12">
    <location>
        <begin position="1155"/>
        <end position="1174"/>
    </location>
</feature>
<dbReference type="PROSITE" id="PS50893">
    <property type="entry name" value="ABC_TRANSPORTER_2"/>
    <property type="match status" value="2"/>
</dbReference>
<dbReference type="InterPro" id="IPR011527">
    <property type="entry name" value="ABC1_TM_dom"/>
</dbReference>
<feature type="domain" description="ABC transporter" evidence="13">
    <location>
        <begin position="641"/>
        <end position="887"/>
    </location>
</feature>
<feature type="compositionally biased region" description="Basic and acidic residues" evidence="11">
    <location>
        <begin position="361"/>
        <end position="375"/>
    </location>
</feature>
<name>A0A8H8BV40_9HELO</name>
<keyword evidence="7" id="KW-0067">ATP-binding</keyword>
<feature type="transmembrane region" description="Helical" evidence="12">
    <location>
        <begin position="12"/>
        <end position="31"/>
    </location>
</feature>
<dbReference type="InterPro" id="IPR003593">
    <property type="entry name" value="AAA+_ATPase"/>
</dbReference>
<feature type="transmembrane region" description="Helical" evidence="12">
    <location>
        <begin position="567"/>
        <end position="591"/>
    </location>
</feature>
<dbReference type="PROSITE" id="PS00211">
    <property type="entry name" value="ABC_TRANSPORTER_1"/>
    <property type="match status" value="1"/>
</dbReference>
<dbReference type="GO" id="GO:0016020">
    <property type="term" value="C:membrane"/>
    <property type="evidence" value="ECO:0007669"/>
    <property type="project" value="UniProtKB-SubCell"/>
</dbReference>
<evidence type="ECO:0000256" key="8">
    <source>
        <dbReference type="ARBA" id="ARBA00022989"/>
    </source>
</evidence>
<dbReference type="Pfam" id="PF00664">
    <property type="entry name" value="ABC_membrane"/>
    <property type="match status" value="2"/>
</dbReference>
<dbReference type="GO" id="GO:0140359">
    <property type="term" value="F:ABC-type transporter activity"/>
    <property type="evidence" value="ECO:0007669"/>
    <property type="project" value="InterPro"/>
</dbReference>
<feature type="transmembrane region" description="Helical" evidence="12">
    <location>
        <begin position="66"/>
        <end position="92"/>
    </location>
</feature>
<feature type="domain" description="ABC transporter" evidence="13">
    <location>
        <begin position="1355"/>
        <end position="1624"/>
    </location>
</feature>
<keyword evidence="16" id="KW-1185">Reference proteome</keyword>
<dbReference type="PANTHER" id="PTHR24223">
    <property type="entry name" value="ATP-BINDING CASSETTE SUB-FAMILY C"/>
    <property type="match status" value="1"/>
</dbReference>
<evidence type="ECO:0000256" key="6">
    <source>
        <dbReference type="ARBA" id="ARBA00022741"/>
    </source>
</evidence>
<feature type="transmembrane region" description="Helical" evidence="12">
    <location>
        <begin position="410"/>
        <end position="432"/>
    </location>
</feature>
<dbReference type="EMBL" id="JAFJYH010000017">
    <property type="protein sequence ID" value="KAG4424794.1"/>
    <property type="molecule type" value="Genomic_DNA"/>
</dbReference>
<dbReference type="SUPFAM" id="SSF52540">
    <property type="entry name" value="P-loop containing nucleoside triphosphate hydrolases"/>
    <property type="match status" value="2"/>
</dbReference>
<dbReference type="PROSITE" id="PS50929">
    <property type="entry name" value="ABC_TM1F"/>
    <property type="match status" value="2"/>
</dbReference>
<feature type="compositionally biased region" description="Polar residues" evidence="11">
    <location>
        <begin position="1484"/>
        <end position="1505"/>
    </location>
</feature>
<dbReference type="Gene3D" id="3.40.50.300">
    <property type="entry name" value="P-loop containing nucleotide triphosphate hydrolases"/>
    <property type="match status" value="2"/>
</dbReference>
<comment type="similarity">
    <text evidence="2">Belongs to the ABC transporter superfamily. ABCC family. Conjugate transporter (TC 3.A.1.208) subfamily.</text>
</comment>
<organism evidence="15 16">
    <name type="scientific">Cadophora malorum</name>
    <dbReference type="NCBI Taxonomy" id="108018"/>
    <lineage>
        <taxon>Eukaryota</taxon>
        <taxon>Fungi</taxon>
        <taxon>Dikarya</taxon>
        <taxon>Ascomycota</taxon>
        <taxon>Pezizomycotina</taxon>
        <taxon>Leotiomycetes</taxon>
        <taxon>Helotiales</taxon>
        <taxon>Ploettnerulaceae</taxon>
        <taxon>Cadophora</taxon>
    </lineage>
</organism>
<keyword evidence="9 12" id="KW-0472">Membrane</keyword>
<feature type="transmembrane region" description="Helical" evidence="12">
    <location>
        <begin position="1076"/>
        <end position="1100"/>
    </location>
</feature>
<dbReference type="InterPro" id="IPR050173">
    <property type="entry name" value="ABC_transporter_C-like"/>
</dbReference>
<dbReference type="InterPro" id="IPR036640">
    <property type="entry name" value="ABC1_TM_sf"/>
</dbReference>
<comment type="caution">
    <text evidence="15">The sequence shown here is derived from an EMBL/GenBank/DDBJ whole genome shotgun (WGS) entry which is preliminary data.</text>
</comment>
<evidence type="ECO:0000259" key="13">
    <source>
        <dbReference type="PROSITE" id="PS50893"/>
    </source>
</evidence>
<feature type="region of interest" description="Disordered" evidence="11">
    <location>
        <begin position="1473"/>
        <end position="1505"/>
    </location>
</feature>
<feature type="domain" description="ABC transmembrane type-1" evidence="14">
    <location>
        <begin position="272"/>
        <end position="594"/>
    </location>
</feature>
<keyword evidence="10" id="KW-0325">Glycoprotein</keyword>
<evidence type="ECO:0000313" key="16">
    <source>
        <dbReference type="Proteomes" id="UP000664132"/>
    </source>
</evidence>
<reference evidence="15" key="1">
    <citation type="submission" date="2021-02" db="EMBL/GenBank/DDBJ databases">
        <title>Genome sequence Cadophora malorum strain M34.</title>
        <authorList>
            <person name="Stefanovic E."/>
            <person name="Vu D."/>
            <person name="Scully C."/>
            <person name="Dijksterhuis J."/>
            <person name="Roader J."/>
            <person name="Houbraken J."/>
        </authorList>
    </citation>
    <scope>NUCLEOTIDE SEQUENCE</scope>
    <source>
        <strain evidence="15">M34</strain>
    </source>
</reference>
<feature type="transmembrane region" description="Helical" evidence="12">
    <location>
        <begin position="438"/>
        <end position="465"/>
    </location>
</feature>
<dbReference type="SUPFAM" id="SSF90123">
    <property type="entry name" value="ABC transporter transmembrane region"/>
    <property type="match status" value="2"/>
</dbReference>
<evidence type="ECO:0000256" key="11">
    <source>
        <dbReference type="SAM" id="MobiDB-lite"/>
    </source>
</evidence>
<dbReference type="Gene3D" id="1.20.1560.10">
    <property type="entry name" value="ABC transporter type 1, transmembrane domain"/>
    <property type="match status" value="2"/>
</dbReference>
<dbReference type="Proteomes" id="UP000664132">
    <property type="component" value="Unassembled WGS sequence"/>
</dbReference>
<evidence type="ECO:0000256" key="7">
    <source>
        <dbReference type="ARBA" id="ARBA00022840"/>
    </source>
</evidence>
<evidence type="ECO:0000259" key="14">
    <source>
        <dbReference type="PROSITE" id="PS50929"/>
    </source>
</evidence>
<dbReference type="PANTHER" id="PTHR24223:SF456">
    <property type="entry name" value="MULTIDRUG RESISTANCE-ASSOCIATED PROTEIN LETHAL(2)03659"/>
    <property type="match status" value="1"/>
</dbReference>
<feature type="transmembrane region" description="Helical" evidence="12">
    <location>
        <begin position="158"/>
        <end position="180"/>
    </location>
</feature>
<dbReference type="CDD" id="cd03244">
    <property type="entry name" value="ABCC_MRP_domain2"/>
    <property type="match status" value="1"/>
</dbReference>
<sequence>MDDPVRAVSYAAPALVGVLSIPPVWRFAGFIRRGKAPKLDRNAIYEDRDGAATEESMKKYSTKKQYTAIFLGCGLGLAAALALVVVATIHRFPDITRIWLLFWSWVLALLQVFDTFRESRIVKRSQKGVINSISFGLIALLAAIVLSQQDFNGRSDIASAVTLLVQIFSALLVLIAFGLIDSRPDVFTPTGKVVERQLTSSFWTRCSYNWSSDLLDLAATKLVELEDLPAMDAHVRAADVKRAFESIILKSTVSLWLRIFWAYRWQITFQWLIVIASSILDAGPPLAMFKLLQYLEARTEFTPIDPKAWLCVGALLVATLLETLVDYRVNWLMWSDLGIPIRASLTTLIYEKMMKIKDCKEPPKAETEKTDDKKNINGNAKKPDSTAATSADAKKEAEKKKAADQNQQDIINMFAVDANSVGVFGAINQFYVMFASKFVVSVVFLWLLVGWESLAAGMFAIALAFPFNKLFSSRYGSYQKELMKARDKKTKVITEALQGIRQIKFSALESEWSDKINKVRDDELHLLWMTKLNNLYLMLFGDIAPIFLTVFALATYAYVYGDLLPSIAFTALGVFMQLEGVLQMVPFLFIMGINAKVSCDRIDNFLRSPEKSQNTYPGDSISFDKVSVSFPSKSENPNDVPEDEDTEAQEARANRFVLRDMTLKFPNNALSLVLGPTGSGKSLLLASILGEVDVLEGNITVPQPPPADQRFDSKATAADWIIPSAIAYVAQTPWIENASIKNNILFGLPFDENRYNQVLKACALRQDLQLFDDGDMTEVGAQGISLSGGQKWRLTLARALYSRAGVLILDDVFSALDAHVGKQIYDNALMGELAEGRTLVLATHHVSLCLPRAEYAVCLSTVGALEHAGLVKDLKGNPDFEEILKAAEAEVKHDDDAPSADVIADADTNGTIAKPDKPPPKKLIEDEKRETGSVKRSVYFAYLKATGGIPFWIFVFIFYAVAQGLTLSRSWWIKIWTSSYEHLRGASYQYSSQMQLGGMNASSSPNRYLLGSDSSFGNQRFPSSFSVTNLVAMFPSNDVVGYPNSPPAINLMHSATPPSSKVTLKSFPINLQNRTIGFYLIGYIIISVVSTLVDVGRFYVVYQGSLRASRTVFRNMTYKVLRTPLRWLDTVPTGRILNRFTADIQSVDSQLSSNFGQIGSSFLSIAGIMVAAFIVSPYIILLALVLLALCARIALRYIRGARSIKRLESIQKSPMISHFTASLQGLSTIRAFANTEAFELRMHALINSYTSATWHNWLFNTWVGFRMAMTGSVFSTLVAAFVVSTSGIDAALGGFALAFALNYRQTINTTLRLLAATELDMNAAERIFEYSNLDIEDQGGMAVRASWPEKGDLDIENLEVGYAEGLPNILKGLTFHADSNQRVGVVGRTGAGKSTLSLALFRFLQARAGSIIIDGVDISKIKLHDLRTRLSIIPQDPVLFSGTIRTNLDPLDEFSDVQLKQALQRVHLIPSADNTPIPEAASPTDASSAEGSVATSTTAAEQSPANRENVNIFLSLESPISSGGANLSQGQKQLLCLARAILSRPKVLLLDEATSAVDKKTDTLIQRSIREEFINTTLLVIAHRLSTVMDFDRILVMKDGVAAEFGTPRELLEIEDGVFKGMVEQSGEKDELTRTVALL</sequence>
<keyword evidence="8 12" id="KW-1133">Transmembrane helix</keyword>
<feature type="region of interest" description="Disordered" evidence="11">
    <location>
        <begin position="630"/>
        <end position="649"/>
    </location>
</feature>
<evidence type="ECO:0000313" key="15">
    <source>
        <dbReference type="EMBL" id="KAG4424794.1"/>
    </source>
</evidence>
<keyword evidence="3" id="KW-0813">Transport</keyword>
<dbReference type="CDD" id="cd18604">
    <property type="entry name" value="ABC_6TM_VMR1_D2_like"/>
    <property type="match status" value="1"/>
</dbReference>
<feature type="domain" description="ABC transmembrane type-1" evidence="14">
    <location>
        <begin position="953"/>
        <end position="1319"/>
    </location>
</feature>
<comment type="subcellular location">
    <subcellularLocation>
        <location evidence="1">Membrane</location>
        <topology evidence="1">Multi-pass membrane protein</topology>
    </subcellularLocation>
</comment>
<feature type="transmembrane region" description="Helical" evidence="12">
    <location>
        <begin position="938"/>
        <end position="962"/>
    </location>
</feature>
<feature type="transmembrane region" description="Helical" evidence="12">
    <location>
        <begin position="535"/>
        <end position="561"/>
    </location>
</feature>
<evidence type="ECO:0000256" key="3">
    <source>
        <dbReference type="ARBA" id="ARBA00022448"/>
    </source>
</evidence>
<dbReference type="GO" id="GO:0016887">
    <property type="term" value="F:ATP hydrolysis activity"/>
    <property type="evidence" value="ECO:0007669"/>
    <property type="project" value="InterPro"/>
</dbReference>
<dbReference type="InterPro" id="IPR003439">
    <property type="entry name" value="ABC_transporter-like_ATP-bd"/>
</dbReference>
<proteinExistence type="inferred from homology"/>
<evidence type="ECO:0000256" key="12">
    <source>
        <dbReference type="SAM" id="Phobius"/>
    </source>
</evidence>
<feature type="transmembrane region" description="Helical" evidence="12">
    <location>
        <begin position="1276"/>
        <end position="1301"/>
    </location>
</feature>
<feature type="transmembrane region" description="Helical" evidence="12">
    <location>
        <begin position="1180"/>
        <end position="1198"/>
    </location>
</feature>
<evidence type="ECO:0000256" key="4">
    <source>
        <dbReference type="ARBA" id="ARBA00022692"/>
    </source>
</evidence>
<evidence type="ECO:0000256" key="5">
    <source>
        <dbReference type="ARBA" id="ARBA00022737"/>
    </source>
</evidence>
<dbReference type="InterPro" id="IPR027417">
    <property type="entry name" value="P-loop_NTPase"/>
</dbReference>
<dbReference type="Pfam" id="PF00005">
    <property type="entry name" value="ABC_tran"/>
    <property type="match status" value="2"/>
</dbReference>
<keyword evidence="5" id="KW-0677">Repeat</keyword>
<evidence type="ECO:0000256" key="10">
    <source>
        <dbReference type="ARBA" id="ARBA00023180"/>
    </source>
</evidence>
<evidence type="ECO:0000256" key="2">
    <source>
        <dbReference type="ARBA" id="ARBA00009726"/>
    </source>
</evidence>
<keyword evidence="6" id="KW-0547">Nucleotide-binding</keyword>
<protein>
    <recommendedName>
        <fullName evidence="17">ABC transporter</fullName>
    </recommendedName>
</protein>
<gene>
    <name evidence="15" type="ORF">IFR04_002142</name>
</gene>
<dbReference type="OrthoDB" id="6500128at2759"/>
<evidence type="ECO:0008006" key="17">
    <source>
        <dbReference type="Google" id="ProtNLM"/>
    </source>
</evidence>
<evidence type="ECO:0000256" key="9">
    <source>
        <dbReference type="ARBA" id="ARBA00023136"/>
    </source>
</evidence>
<dbReference type="GO" id="GO:0005524">
    <property type="term" value="F:ATP binding"/>
    <property type="evidence" value="ECO:0007669"/>
    <property type="project" value="UniProtKB-KW"/>
</dbReference>
<accession>A0A8H8BV40</accession>
<feature type="transmembrane region" description="Helical" evidence="12">
    <location>
        <begin position="128"/>
        <end position="146"/>
    </location>
</feature>
<dbReference type="InterPro" id="IPR017871">
    <property type="entry name" value="ABC_transporter-like_CS"/>
</dbReference>
<keyword evidence="4 12" id="KW-0812">Transmembrane</keyword>
<feature type="transmembrane region" description="Helical" evidence="12">
    <location>
        <begin position="98"/>
        <end position="116"/>
    </location>
</feature>
<feature type="region of interest" description="Disordered" evidence="11">
    <location>
        <begin position="361"/>
        <end position="399"/>
    </location>
</feature>
<evidence type="ECO:0000256" key="1">
    <source>
        <dbReference type="ARBA" id="ARBA00004141"/>
    </source>
</evidence>
<dbReference type="CDD" id="cd03250">
    <property type="entry name" value="ABCC_MRP_domain1"/>
    <property type="match status" value="1"/>
</dbReference>